<proteinExistence type="predicted"/>
<name>A0A2U8VVT3_9HYPH</name>
<dbReference type="RefSeq" id="WP_109952305.1">
    <property type="nucleotide sequence ID" value="NZ_CP029551.1"/>
</dbReference>
<evidence type="ECO:0000313" key="1">
    <source>
        <dbReference type="EMBL" id="AWN37226.1"/>
    </source>
</evidence>
<reference evidence="1 2" key="1">
    <citation type="submission" date="2018-05" db="EMBL/GenBank/DDBJ databases">
        <title>Complete Genome Sequence of Methylobacterium sp. 17Sr1-43.</title>
        <authorList>
            <person name="Srinivasan S."/>
        </authorList>
    </citation>
    <scope>NUCLEOTIDE SEQUENCE [LARGE SCALE GENOMIC DNA]</scope>
    <source>
        <strain evidence="1 2">17Sr1-43</strain>
    </source>
</reference>
<sequence length="62" mass="6301">MTTVAAQATQMLAAAFSQQMGVAVARQQITADRAVDELVAGAIQPAAPPAPPGQGRVVDTRV</sequence>
<dbReference type="KEGG" id="meti:DK427_17075"/>
<accession>A0A2U8VVT3</accession>
<evidence type="ECO:0008006" key="3">
    <source>
        <dbReference type="Google" id="ProtNLM"/>
    </source>
</evidence>
<gene>
    <name evidence="1" type="ORF">DK427_17075</name>
</gene>
<dbReference type="AlphaFoldDB" id="A0A2U8VVT3"/>
<keyword evidence="2" id="KW-1185">Reference proteome</keyword>
<dbReference type="EMBL" id="CP029551">
    <property type="protein sequence ID" value="AWN37226.1"/>
    <property type="molecule type" value="Genomic_DNA"/>
</dbReference>
<dbReference type="Proteomes" id="UP000246058">
    <property type="component" value="Chromosome"/>
</dbReference>
<evidence type="ECO:0000313" key="2">
    <source>
        <dbReference type="Proteomes" id="UP000246058"/>
    </source>
</evidence>
<organism evidence="1 2">
    <name type="scientific">Methylobacterium radiodurans</name>
    <dbReference type="NCBI Taxonomy" id="2202828"/>
    <lineage>
        <taxon>Bacteria</taxon>
        <taxon>Pseudomonadati</taxon>
        <taxon>Pseudomonadota</taxon>
        <taxon>Alphaproteobacteria</taxon>
        <taxon>Hyphomicrobiales</taxon>
        <taxon>Methylobacteriaceae</taxon>
        <taxon>Methylobacterium</taxon>
    </lineage>
</organism>
<protein>
    <recommendedName>
        <fullName evidence="3">Motility protein</fullName>
    </recommendedName>
</protein>